<evidence type="ECO:0000256" key="4">
    <source>
        <dbReference type="ARBA" id="ARBA00013189"/>
    </source>
</evidence>
<dbReference type="UniPathway" id="UPA00214"/>
<proteinExistence type="inferred from homology"/>
<evidence type="ECO:0000256" key="5">
    <source>
        <dbReference type="ARBA" id="ARBA00018569"/>
    </source>
</evidence>
<name>A0A2R6Y589_9BACL</name>
<feature type="domain" description="NAD(P)-binding" evidence="9">
    <location>
        <begin position="4"/>
        <end position="328"/>
    </location>
</feature>
<evidence type="ECO:0000259" key="9">
    <source>
        <dbReference type="Pfam" id="PF16363"/>
    </source>
</evidence>
<dbReference type="Proteomes" id="UP000244338">
    <property type="component" value="Unassembled WGS sequence"/>
</dbReference>
<sequence length="344" mass="37890">MRVLLTGGLGYIGTHVATALLESGHEVILLDNLVNTSETVLEALKTLAKREGLAAENLTFFEADVRDLEALRFVFTASKPEAVVHLAGLKAVGESVALPLDYYENNVTGTIHLLQVMREQGVFTFVFSSSATVYGEASQPPFTETAPTAPTNPYGRTKRMIEEILSDLAASDDRFRIVSLRYFNPVGAHESGLIGELPRGVPNNLMPYVMQVAAGLREKLHVFGDDYPTPDGTGVRDYIHVVDLARGHVLSLNYAARHPGYEVFNLGRGKGASVLEVIRTFEEVNGTPVPFAIVDRRPGDVAISFAATDKAEQTLGFRAEYDLTDMCRHAWQFQKRLLHEQTER</sequence>
<dbReference type="InterPro" id="IPR005886">
    <property type="entry name" value="UDP_G4E"/>
</dbReference>
<dbReference type="PANTHER" id="PTHR43725:SF47">
    <property type="entry name" value="UDP-GLUCOSE 4-EPIMERASE"/>
    <property type="match status" value="1"/>
</dbReference>
<comment type="pathway">
    <text evidence="8">Carbohydrate metabolism; galactose metabolism.</text>
</comment>
<dbReference type="CDD" id="cd05247">
    <property type="entry name" value="UDP_G4E_1_SDR_e"/>
    <property type="match status" value="1"/>
</dbReference>
<dbReference type="NCBIfam" id="TIGR01179">
    <property type="entry name" value="galE"/>
    <property type="match status" value="1"/>
</dbReference>
<dbReference type="InterPro" id="IPR036291">
    <property type="entry name" value="NAD(P)-bd_dom_sf"/>
</dbReference>
<evidence type="ECO:0000256" key="6">
    <source>
        <dbReference type="ARBA" id="ARBA00023027"/>
    </source>
</evidence>
<comment type="catalytic activity">
    <reaction evidence="1 8">
        <text>UDP-alpha-D-glucose = UDP-alpha-D-galactose</text>
        <dbReference type="Rhea" id="RHEA:22168"/>
        <dbReference type="ChEBI" id="CHEBI:58885"/>
        <dbReference type="ChEBI" id="CHEBI:66914"/>
        <dbReference type="EC" id="5.1.3.2"/>
    </reaction>
</comment>
<dbReference type="EMBL" id="PEBX01000002">
    <property type="protein sequence ID" value="PTQ57824.1"/>
    <property type="molecule type" value="Genomic_DNA"/>
</dbReference>
<evidence type="ECO:0000256" key="8">
    <source>
        <dbReference type="RuleBase" id="RU366046"/>
    </source>
</evidence>
<organism evidence="10 11">
    <name type="scientific">Candidatus Carbonibacillus altaicus</name>
    <dbReference type="NCBI Taxonomy" id="2163959"/>
    <lineage>
        <taxon>Bacteria</taxon>
        <taxon>Bacillati</taxon>
        <taxon>Bacillota</taxon>
        <taxon>Bacilli</taxon>
        <taxon>Bacillales</taxon>
        <taxon>Candidatus Carbonibacillus</taxon>
    </lineage>
</organism>
<evidence type="ECO:0000313" key="11">
    <source>
        <dbReference type="Proteomes" id="UP000244338"/>
    </source>
</evidence>
<dbReference type="PANTHER" id="PTHR43725">
    <property type="entry name" value="UDP-GLUCOSE 4-EPIMERASE"/>
    <property type="match status" value="1"/>
</dbReference>
<protein>
    <recommendedName>
        <fullName evidence="5 8">UDP-glucose 4-epimerase</fullName>
        <ecNumber evidence="4 8">5.1.3.2</ecNumber>
    </recommendedName>
</protein>
<comment type="caution">
    <text evidence="10">The sequence shown here is derived from an EMBL/GenBank/DDBJ whole genome shotgun (WGS) entry which is preliminary data.</text>
</comment>
<gene>
    <name evidence="10" type="ORF">BSOLF_0686</name>
</gene>
<comment type="similarity">
    <text evidence="3 8">Belongs to the NAD(P)-dependent epimerase/dehydratase family.</text>
</comment>
<dbReference type="GO" id="GO:0006012">
    <property type="term" value="P:galactose metabolic process"/>
    <property type="evidence" value="ECO:0007669"/>
    <property type="project" value="UniProtKB-UniPathway"/>
</dbReference>
<reference evidence="11" key="1">
    <citation type="journal article" date="2018" name="Sci. Rep.">
        <title>Lignite coal burning seam in the remote Altai Mountains harbors a hydrogen-driven thermophilic microbial community.</title>
        <authorList>
            <person name="Kadnikov V.V."/>
            <person name="Mardanov A.V."/>
            <person name="Ivasenko D.A."/>
            <person name="Antsiferov D.V."/>
            <person name="Beletsky A.V."/>
            <person name="Karnachuk O.V."/>
            <person name="Ravin N.V."/>
        </authorList>
    </citation>
    <scope>NUCLEOTIDE SEQUENCE [LARGE SCALE GENOMIC DNA]</scope>
</reference>
<dbReference type="GO" id="GO:0005829">
    <property type="term" value="C:cytosol"/>
    <property type="evidence" value="ECO:0007669"/>
    <property type="project" value="TreeGrafter"/>
</dbReference>
<dbReference type="GO" id="GO:0003978">
    <property type="term" value="F:UDP-glucose 4-epimerase activity"/>
    <property type="evidence" value="ECO:0007669"/>
    <property type="project" value="UniProtKB-UniRule"/>
</dbReference>
<evidence type="ECO:0000256" key="7">
    <source>
        <dbReference type="ARBA" id="ARBA00023235"/>
    </source>
</evidence>
<evidence type="ECO:0000256" key="3">
    <source>
        <dbReference type="ARBA" id="ARBA00007637"/>
    </source>
</evidence>
<dbReference type="AlphaFoldDB" id="A0A2R6Y589"/>
<dbReference type="EC" id="5.1.3.2" evidence="4 8"/>
<keyword evidence="7 8" id="KW-0413">Isomerase</keyword>
<evidence type="ECO:0000256" key="1">
    <source>
        <dbReference type="ARBA" id="ARBA00000083"/>
    </source>
</evidence>
<comment type="subunit">
    <text evidence="8">Homodimer.</text>
</comment>
<accession>A0A2R6Y589</accession>
<dbReference type="Pfam" id="PF16363">
    <property type="entry name" value="GDP_Man_Dehyd"/>
    <property type="match status" value="1"/>
</dbReference>
<dbReference type="Gene3D" id="3.40.50.720">
    <property type="entry name" value="NAD(P)-binding Rossmann-like Domain"/>
    <property type="match status" value="1"/>
</dbReference>
<comment type="cofactor">
    <cofactor evidence="2 8">
        <name>NAD(+)</name>
        <dbReference type="ChEBI" id="CHEBI:57540"/>
    </cofactor>
</comment>
<keyword evidence="8" id="KW-0119">Carbohydrate metabolism</keyword>
<evidence type="ECO:0000313" key="10">
    <source>
        <dbReference type="EMBL" id="PTQ57824.1"/>
    </source>
</evidence>
<dbReference type="InterPro" id="IPR016040">
    <property type="entry name" value="NAD(P)-bd_dom"/>
</dbReference>
<dbReference type="SUPFAM" id="SSF51735">
    <property type="entry name" value="NAD(P)-binding Rossmann-fold domains"/>
    <property type="match status" value="1"/>
</dbReference>
<keyword evidence="6 8" id="KW-0520">NAD</keyword>
<evidence type="ECO:0000256" key="2">
    <source>
        <dbReference type="ARBA" id="ARBA00001911"/>
    </source>
</evidence>
<dbReference type="Gene3D" id="3.90.25.10">
    <property type="entry name" value="UDP-galactose 4-epimerase, domain 1"/>
    <property type="match status" value="1"/>
</dbReference>
<dbReference type="PRINTS" id="PR01713">
    <property type="entry name" value="NUCEPIMERASE"/>
</dbReference>